<evidence type="ECO:0000256" key="5">
    <source>
        <dbReference type="ARBA" id="ARBA00044345"/>
    </source>
</evidence>
<dbReference type="Proteomes" id="UP000242474">
    <property type="component" value="Unassembled WGS sequence"/>
</dbReference>
<gene>
    <name evidence="9" type="ORF">COEREDRAFT_33026</name>
</gene>
<evidence type="ECO:0000256" key="1">
    <source>
        <dbReference type="ARBA" id="ARBA00004514"/>
    </source>
</evidence>
<dbReference type="GO" id="GO:0031369">
    <property type="term" value="F:translation initiation factor binding"/>
    <property type="evidence" value="ECO:0007669"/>
    <property type="project" value="InterPro"/>
</dbReference>
<feature type="compositionally biased region" description="Acidic residues" evidence="7">
    <location>
        <begin position="428"/>
        <end position="444"/>
    </location>
</feature>
<evidence type="ECO:0000256" key="4">
    <source>
        <dbReference type="ARBA" id="ARBA00044144"/>
    </source>
</evidence>
<dbReference type="InterPro" id="IPR029044">
    <property type="entry name" value="Nucleotide-diphossugar_trans"/>
</dbReference>
<dbReference type="SUPFAM" id="SSF53448">
    <property type="entry name" value="Nucleotide-diphospho-sugar transferases"/>
    <property type="match status" value="1"/>
</dbReference>
<feature type="non-terminal residue" evidence="9">
    <location>
        <position position="671"/>
    </location>
</feature>
<dbReference type="SUPFAM" id="SSF48371">
    <property type="entry name" value="ARM repeat"/>
    <property type="match status" value="1"/>
</dbReference>
<dbReference type="InterPro" id="IPR035543">
    <property type="entry name" value="eIF-2B_epsilon_N"/>
</dbReference>
<dbReference type="GO" id="GO:0005851">
    <property type="term" value="C:eukaryotic translation initiation factor 2B complex"/>
    <property type="evidence" value="ECO:0007669"/>
    <property type="project" value="TreeGrafter"/>
</dbReference>
<dbReference type="EMBL" id="KZ303487">
    <property type="protein sequence ID" value="PIA19151.1"/>
    <property type="molecule type" value="Genomic_DNA"/>
</dbReference>
<evidence type="ECO:0000259" key="8">
    <source>
        <dbReference type="PROSITE" id="PS51363"/>
    </source>
</evidence>
<evidence type="ECO:0000313" key="10">
    <source>
        <dbReference type="Proteomes" id="UP000242474"/>
    </source>
</evidence>
<dbReference type="CDD" id="cd04197">
    <property type="entry name" value="eIF-2B_epsilon_N"/>
    <property type="match status" value="1"/>
</dbReference>
<reference evidence="9 10" key="1">
    <citation type="journal article" date="2015" name="Genome Biol. Evol.">
        <title>Phylogenomic analyses indicate that early fungi evolved digesting cell walls of algal ancestors of land plants.</title>
        <authorList>
            <person name="Chang Y."/>
            <person name="Wang S."/>
            <person name="Sekimoto S."/>
            <person name="Aerts A.L."/>
            <person name="Choi C."/>
            <person name="Clum A."/>
            <person name="LaButti K.M."/>
            <person name="Lindquist E.A."/>
            <person name="Yee Ngan C."/>
            <person name="Ohm R.A."/>
            <person name="Salamov A.A."/>
            <person name="Grigoriev I.V."/>
            <person name="Spatafora J.W."/>
            <person name="Berbee M.L."/>
        </authorList>
    </citation>
    <scope>NUCLEOTIDE SEQUENCE [LARGE SCALE GENOMIC DNA]</scope>
    <source>
        <strain evidence="9 10">NRRL 1564</strain>
    </source>
</reference>
<dbReference type="InterPro" id="IPR051956">
    <property type="entry name" value="eIF2B_epsilon"/>
</dbReference>
<dbReference type="GO" id="GO:0005829">
    <property type="term" value="C:cytosol"/>
    <property type="evidence" value="ECO:0007669"/>
    <property type="project" value="UniProtKB-SubCell"/>
</dbReference>
<dbReference type="PANTHER" id="PTHR45887">
    <property type="entry name" value="TRANSLATION INITIATION FACTOR EIF-2B SUBUNIT EPSILON"/>
    <property type="match status" value="1"/>
</dbReference>
<keyword evidence="9" id="KW-0808">Transferase</keyword>
<evidence type="ECO:0000256" key="2">
    <source>
        <dbReference type="ARBA" id="ARBA00007878"/>
    </source>
</evidence>
<dbReference type="InterPro" id="IPR044123">
    <property type="entry name" value="W2_eIF2B_epsilon"/>
</dbReference>
<dbReference type="PROSITE" id="PS51363">
    <property type="entry name" value="W2"/>
    <property type="match status" value="1"/>
</dbReference>
<dbReference type="InterPro" id="IPR016024">
    <property type="entry name" value="ARM-type_fold"/>
</dbReference>
<keyword evidence="3" id="KW-0963">Cytoplasm</keyword>
<comment type="similarity">
    <text evidence="2">Belongs to the eIF-2B gamma/epsilon subunits family.</text>
</comment>
<evidence type="ECO:0000256" key="7">
    <source>
        <dbReference type="SAM" id="MobiDB-lite"/>
    </source>
</evidence>
<dbReference type="PANTHER" id="PTHR45887:SF1">
    <property type="entry name" value="TRANSLATION INITIATION FACTOR EIF-2B SUBUNIT EPSILON"/>
    <property type="match status" value="1"/>
</dbReference>
<feature type="compositionally biased region" description="Acidic residues" evidence="7">
    <location>
        <begin position="647"/>
        <end position="671"/>
    </location>
</feature>
<dbReference type="STRING" id="763665.A0A2G5BJJ7"/>
<dbReference type="InterPro" id="IPR056764">
    <property type="entry name" value="LbH_EIF2B3/5"/>
</dbReference>
<feature type="compositionally biased region" description="Polar residues" evidence="7">
    <location>
        <begin position="445"/>
        <end position="455"/>
    </location>
</feature>
<dbReference type="GO" id="GO:0005085">
    <property type="term" value="F:guanyl-nucleotide exchange factor activity"/>
    <property type="evidence" value="ECO:0007669"/>
    <property type="project" value="InterPro"/>
</dbReference>
<evidence type="ECO:0000256" key="3">
    <source>
        <dbReference type="ARBA" id="ARBA00022490"/>
    </source>
</evidence>
<proteinExistence type="inferred from homology"/>
<evidence type="ECO:0000256" key="6">
    <source>
        <dbReference type="ARBA" id="ARBA00046432"/>
    </source>
</evidence>
<dbReference type="GO" id="GO:0003743">
    <property type="term" value="F:translation initiation factor activity"/>
    <property type="evidence" value="ECO:0007669"/>
    <property type="project" value="TreeGrafter"/>
</dbReference>
<dbReference type="Gene3D" id="2.160.10.10">
    <property type="entry name" value="Hexapeptide repeat proteins"/>
    <property type="match status" value="1"/>
</dbReference>
<feature type="region of interest" description="Disordered" evidence="7">
    <location>
        <begin position="642"/>
        <end position="671"/>
    </location>
</feature>
<dbReference type="Pfam" id="PF02020">
    <property type="entry name" value="W2"/>
    <property type="match status" value="1"/>
</dbReference>
<dbReference type="InterPro" id="IPR005835">
    <property type="entry name" value="NTP_transferase_dom"/>
</dbReference>
<comment type="subcellular location">
    <subcellularLocation>
        <location evidence="1">Cytoplasm</location>
        <location evidence="1">Cytosol</location>
    </subcellularLocation>
</comment>
<dbReference type="GO" id="GO:0016740">
    <property type="term" value="F:transferase activity"/>
    <property type="evidence" value="ECO:0007669"/>
    <property type="project" value="UniProtKB-KW"/>
</dbReference>
<protein>
    <recommendedName>
        <fullName evidence="4">Translation initiation factor eIF2B subunit epsilon</fullName>
    </recommendedName>
    <alternativeName>
        <fullName evidence="5">eIF2B GDP-GTP exchange factor subunit epsilon</fullName>
    </alternativeName>
</protein>
<dbReference type="Gene3D" id="3.90.550.10">
    <property type="entry name" value="Spore Coat Polysaccharide Biosynthesis Protein SpsA, Chain A"/>
    <property type="match status" value="1"/>
</dbReference>
<dbReference type="AlphaFoldDB" id="A0A2G5BJJ7"/>
<dbReference type="Gene3D" id="1.25.40.180">
    <property type="match status" value="1"/>
</dbReference>
<organism evidence="9 10">
    <name type="scientific">Coemansia reversa (strain ATCC 12441 / NRRL 1564)</name>
    <dbReference type="NCBI Taxonomy" id="763665"/>
    <lineage>
        <taxon>Eukaryota</taxon>
        <taxon>Fungi</taxon>
        <taxon>Fungi incertae sedis</taxon>
        <taxon>Zoopagomycota</taxon>
        <taxon>Kickxellomycotina</taxon>
        <taxon>Kickxellomycetes</taxon>
        <taxon>Kickxellales</taxon>
        <taxon>Kickxellaceae</taxon>
        <taxon>Coemansia</taxon>
    </lineage>
</organism>
<dbReference type="CDD" id="cd11558">
    <property type="entry name" value="W2_eIF2B_epsilon"/>
    <property type="match status" value="1"/>
</dbReference>
<dbReference type="Pfam" id="PF25084">
    <property type="entry name" value="LbH_EIF2B"/>
    <property type="match status" value="1"/>
</dbReference>
<sequence>EEKEELKAVVLADSFDELFQPLSLNKPRCLLPLCNVPMLEHSLEFLALSGVVEAIIVCKAHAEKLVAYIKQSQWARGHSQMKVVVRVVRQATTIGDAIRAIDDSSAIMSDFILCTGVVISNINLARMVAVHMANKKRDSNHIMTVLLQETTAVHRRQDKCDESVYFIEPSSSRLLALNSHALLPKAKSIAIQPHVITDYPEVEMRADLIDTSISICSPDVLALFTENFDYHTMRRDFIHGILESDILGKTIYAHVLAGRGGYAASVIDTAAYDAISRDIIGRWAYPLCPDNGLGDGPVYSYNRGAVYKVPSVRLDRQSRVERHVILGASSHVSNFTSISDSVLGARCFIGEQSVIRGSYLFNDTKVGKSSLIEQSILGERVTILDNVTIERGCLIGDDVTIGPNIRIPAFTRLARRKLRRKAGSPEIMQDDSDEEEEEEEEDSAWTESVQYNEASSEAPAPDSDEQELFDKQAIGAEEHEQDLVKLSPQEEFERELYLTVKRACDENLSASKSALEIKSLRMSYHRDLDDMRVSVAQEIFRTIDLRSISDSTVKVLRKWAPVIKDYVSDGRDQLDLMDIIERYCALESDIDSGTRCRLFVRIVYMLYQLDLLEDVAVIAWHNRAHKAGTNVDPSLLQALQPVVDGLNESDDSDEDDSEEDEDIDEDDDESE</sequence>
<comment type="subunit">
    <text evidence="6">Component of the translation initiation factor 2B (eIF2B) complex which is a heterodecamer of two sets of five different subunits: alpha, beta, gamma, delta and epsilon. Subunits alpha, beta and delta comprise a regulatory subcomplex and subunits epsilon and gamma comprise a catalytic subcomplex. Within the complex, the hexameric regulatory complex resides at the center, with the two heterodimeric catalytic subcomplexes bound on opposite sides.</text>
</comment>
<dbReference type="SMART" id="SM00515">
    <property type="entry name" value="eIF5C"/>
    <property type="match status" value="1"/>
</dbReference>
<feature type="region of interest" description="Disordered" evidence="7">
    <location>
        <begin position="421"/>
        <end position="466"/>
    </location>
</feature>
<feature type="non-terminal residue" evidence="9">
    <location>
        <position position="1"/>
    </location>
</feature>
<feature type="domain" description="W2" evidence="8">
    <location>
        <begin position="486"/>
        <end position="656"/>
    </location>
</feature>
<dbReference type="InterPro" id="IPR003307">
    <property type="entry name" value="W2_domain"/>
</dbReference>
<dbReference type="Pfam" id="PF00483">
    <property type="entry name" value="NTP_transferase"/>
    <property type="match status" value="1"/>
</dbReference>
<name>A0A2G5BJJ7_COERN</name>
<dbReference type="OrthoDB" id="424572at2759"/>
<keyword evidence="10" id="KW-1185">Reference proteome</keyword>
<evidence type="ECO:0000313" key="9">
    <source>
        <dbReference type="EMBL" id="PIA19151.1"/>
    </source>
</evidence>
<accession>A0A2G5BJJ7</accession>